<dbReference type="InterPro" id="IPR015421">
    <property type="entry name" value="PyrdxlP-dep_Trfase_major"/>
</dbReference>
<keyword evidence="8" id="KW-0032">Aminotransferase</keyword>
<dbReference type="InterPro" id="IPR015424">
    <property type="entry name" value="PyrdxlP-dep_Trfase"/>
</dbReference>
<dbReference type="SUPFAM" id="SSF53383">
    <property type="entry name" value="PLP-dependent transferases"/>
    <property type="match status" value="1"/>
</dbReference>
<dbReference type="InterPro" id="IPR051446">
    <property type="entry name" value="HTH_trans_reg/aminotransferase"/>
</dbReference>
<comment type="caution">
    <text evidence="8">The sequence shown here is derived from an EMBL/GenBank/DDBJ whole genome shotgun (WGS) entry which is preliminary data.</text>
</comment>
<dbReference type="Gene3D" id="3.90.1150.10">
    <property type="entry name" value="Aspartate Aminotransferase, domain 1"/>
    <property type="match status" value="1"/>
</dbReference>
<keyword evidence="6" id="KW-0804">Transcription</keyword>
<dbReference type="SMART" id="SM00345">
    <property type="entry name" value="HTH_GNTR"/>
    <property type="match status" value="1"/>
</dbReference>
<comment type="similarity">
    <text evidence="1">In the C-terminal section; belongs to the class-I pyridoxal-phosphate-dependent aminotransferase family.</text>
</comment>
<dbReference type="Proteomes" id="UP001168540">
    <property type="component" value="Unassembled WGS sequence"/>
</dbReference>
<dbReference type="GO" id="GO:0008483">
    <property type="term" value="F:transaminase activity"/>
    <property type="evidence" value="ECO:0007669"/>
    <property type="project" value="UniProtKB-KW"/>
</dbReference>
<sequence>MDTLLTAPASLYQQLADELAGAIASGTLPPGARLPSVRQSAKSRTLSLNTVTAAYRLLEDRGLIEARPQSGYYVRARLPAPSRSALNDAGAAQPTDDKVLDLIGSVLTAQQTPGYTDLALACPKGGDFYPGAKLARLLSGVLRRQPQLIGTYPLPPGSLRLRTQIARRMLALGMRATPDDIVLTHGCMEALQLALRATTRPGDAVGLESPTYFNLLPLLASLGLNAVEIPTRPDTGLSVDALELLLTEGRLAAIVAMPNVHNPLGCSMPLAAKQRLAELVNRYKVPLIEDALYAELQFADSPAPLVKAFDRDGWVLVCASYTKTLAPDFRTGWLEPGRFGDAIRRLKFASTVSEPAVLAETVGLFLESGGYDHHLRSLRRHYARQVDTVRGLIERHFPPGTRATTPTGGFLLWVELPEGCDTEALFHAALKEQISIMPGTLYSPGGRYRHCLRLSCCYPLDEHYLAAIARVGRLATQQLETGSLP</sequence>
<evidence type="ECO:0000313" key="8">
    <source>
        <dbReference type="EMBL" id="MDN0077478.1"/>
    </source>
</evidence>
<accession>A0ABT7XUK5</accession>
<dbReference type="PROSITE" id="PS50949">
    <property type="entry name" value="HTH_GNTR"/>
    <property type="match status" value="1"/>
</dbReference>
<evidence type="ECO:0000256" key="3">
    <source>
        <dbReference type="ARBA" id="ARBA00022898"/>
    </source>
</evidence>
<dbReference type="Gene3D" id="3.40.640.10">
    <property type="entry name" value="Type I PLP-dependent aspartate aminotransferase-like (Major domain)"/>
    <property type="match status" value="1"/>
</dbReference>
<protein>
    <recommendedName>
        <fullName evidence="2">Putative 8-amino-7-oxononanoate synthase</fullName>
    </recommendedName>
</protein>
<keyword evidence="5" id="KW-0238">DNA-binding</keyword>
<keyword evidence="8" id="KW-0808">Transferase</keyword>
<dbReference type="Pfam" id="PF00155">
    <property type="entry name" value="Aminotran_1_2"/>
    <property type="match status" value="1"/>
</dbReference>
<dbReference type="InterPro" id="IPR036388">
    <property type="entry name" value="WH-like_DNA-bd_sf"/>
</dbReference>
<keyword evidence="3" id="KW-0663">Pyridoxal phosphate</keyword>
<dbReference type="PANTHER" id="PTHR46577">
    <property type="entry name" value="HTH-TYPE TRANSCRIPTIONAL REGULATORY PROTEIN GABR"/>
    <property type="match status" value="1"/>
</dbReference>
<keyword evidence="9" id="KW-1185">Reference proteome</keyword>
<dbReference type="CDD" id="cd00609">
    <property type="entry name" value="AAT_like"/>
    <property type="match status" value="1"/>
</dbReference>
<name>A0ABT7XUK5_9NEIS</name>
<dbReference type="SUPFAM" id="SSF46785">
    <property type="entry name" value="Winged helix' DNA-binding domain"/>
    <property type="match status" value="1"/>
</dbReference>
<dbReference type="InterPro" id="IPR015422">
    <property type="entry name" value="PyrdxlP-dep_Trfase_small"/>
</dbReference>
<dbReference type="Pfam" id="PF00392">
    <property type="entry name" value="GntR"/>
    <property type="match status" value="1"/>
</dbReference>
<dbReference type="InterPro" id="IPR000524">
    <property type="entry name" value="Tscrpt_reg_HTH_GntR"/>
</dbReference>
<feature type="domain" description="HTH gntR-type" evidence="7">
    <location>
        <begin position="9"/>
        <end position="77"/>
    </location>
</feature>
<dbReference type="EMBL" id="JAUEDK010000070">
    <property type="protein sequence ID" value="MDN0077478.1"/>
    <property type="molecule type" value="Genomic_DNA"/>
</dbReference>
<evidence type="ECO:0000259" key="7">
    <source>
        <dbReference type="PROSITE" id="PS50949"/>
    </source>
</evidence>
<evidence type="ECO:0000313" key="9">
    <source>
        <dbReference type="Proteomes" id="UP001168540"/>
    </source>
</evidence>
<evidence type="ECO:0000256" key="2">
    <source>
        <dbReference type="ARBA" id="ARBA00021531"/>
    </source>
</evidence>
<evidence type="ECO:0000256" key="1">
    <source>
        <dbReference type="ARBA" id="ARBA00005384"/>
    </source>
</evidence>
<dbReference type="Gene3D" id="1.10.10.10">
    <property type="entry name" value="Winged helix-like DNA-binding domain superfamily/Winged helix DNA-binding domain"/>
    <property type="match status" value="1"/>
</dbReference>
<evidence type="ECO:0000256" key="5">
    <source>
        <dbReference type="ARBA" id="ARBA00023125"/>
    </source>
</evidence>
<dbReference type="CDD" id="cd07377">
    <property type="entry name" value="WHTH_GntR"/>
    <property type="match status" value="1"/>
</dbReference>
<dbReference type="PANTHER" id="PTHR46577:SF2">
    <property type="entry name" value="TRANSCRIPTIONAL REGULATORY PROTEIN"/>
    <property type="match status" value="1"/>
</dbReference>
<reference evidence="8" key="1">
    <citation type="submission" date="2023-06" db="EMBL/GenBank/DDBJ databases">
        <authorList>
            <person name="Zhang S."/>
        </authorList>
    </citation>
    <scope>NUCLEOTIDE SEQUENCE</scope>
    <source>
        <strain evidence="8">SG2303</strain>
    </source>
</reference>
<organism evidence="8 9">
    <name type="scientific">Crenobacter oryzisoli</name>
    <dbReference type="NCBI Taxonomy" id="3056844"/>
    <lineage>
        <taxon>Bacteria</taxon>
        <taxon>Pseudomonadati</taxon>
        <taxon>Pseudomonadota</taxon>
        <taxon>Betaproteobacteria</taxon>
        <taxon>Neisseriales</taxon>
        <taxon>Neisseriaceae</taxon>
        <taxon>Crenobacter</taxon>
    </lineage>
</organism>
<proteinExistence type="inferred from homology"/>
<evidence type="ECO:0000256" key="6">
    <source>
        <dbReference type="ARBA" id="ARBA00023163"/>
    </source>
</evidence>
<evidence type="ECO:0000256" key="4">
    <source>
        <dbReference type="ARBA" id="ARBA00023015"/>
    </source>
</evidence>
<dbReference type="InterPro" id="IPR036390">
    <property type="entry name" value="WH_DNA-bd_sf"/>
</dbReference>
<gene>
    <name evidence="8" type="ORF">QU481_21885</name>
</gene>
<keyword evidence="4" id="KW-0805">Transcription regulation</keyword>
<dbReference type="RefSeq" id="WP_289832114.1">
    <property type="nucleotide sequence ID" value="NZ_JAUEDK010000070.1"/>
</dbReference>
<dbReference type="InterPro" id="IPR004839">
    <property type="entry name" value="Aminotransferase_I/II_large"/>
</dbReference>